<protein>
    <submittedName>
        <fullName evidence="1">Uncharacterized protein</fullName>
    </submittedName>
</protein>
<dbReference type="Proteomes" id="UP000887116">
    <property type="component" value="Unassembled WGS sequence"/>
</dbReference>
<dbReference type="EMBL" id="BMAO01016147">
    <property type="protein sequence ID" value="GFR06586.1"/>
    <property type="molecule type" value="Genomic_DNA"/>
</dbReference>
<organism evidence="1 2">
    <name type="scientific">Trichonephila clavata</name>
    <name type="common">Joro spider</name>
    <name type="synonym">Nephila clavata</name>
    <dbReference type="NCBI Taxonomy" id="2740835"/>
    <lineage>
        <taxon>Eukaryota</taxon>
        <taxon>Metazoa</taxon>
        <taxon>Ecdysozoa</taxon>
        <taxon>Arthropoda</taxon>
        <taxon>Chelicerata</taxon>
        <taxon>Arachnida</taxon>
        <taxon>Araneae</taxon>
        <taxon>Araneomorphae</taxon>
        <taxon>Entelegynae</taxon>
        <taxon>Araneoidea</taxon>
        <taxon>Nephilidae</taxon>
        <taxon>Trichonephila</taxon>
    </lineage>
</organism>
<gene>
    <name evidence="1" type="ORF">TNCT_538691</name>
</gene>
<accession>A0A8X6GKL8</accession>
<dbReference type="AlphaFoldDB" id="A0A8X6GKL8"/>
<evidence type="ECO:0000313" key="2">
    <source>
        <dbReference type="Proteomes" id="UP000887116"/>
    </source>
</evidence>
<sequence>MRILSFLFPQTISETSSAFVENRFQEKPLHFYLALSPANCVCPPRKHVAFHYVSFASWGTTSLPVEGNPIMTAPPQQMEMRPIKSATLHACLCLKFLGAVGSKHCEQ</sequence>
<comment type="caution">
    <text evidence="1">The sequence shown here is derived from an EMBL/GenBank/DDBJ whole genome shotgun (WGS) entry which is preliminary data.</text>
</comment>
<name>A0A8X6GKL8_TRICU</name>
<proteinExistence type="predicted"/>
<reference evidence="1" key="1">
    <citation type="submission" date="2020-07" db="EMBL/GenBank/DDBJ databases">
        <title>Multicomponent nature underlies the extraordinary mechanical properties of spider dragline silk.</title>
        <authorList>
            <person name="Kono N."/>
            <person name="Nakamura H."/>
            <person name="Mori M."/>
            <person name="Yoshida Y."/>
            <person name="Ohtoshi R."/>
            <person name="Malay A.D."/>
            <person name="Moran D.A.P."/>
            <person name="Tomita M."/>
            <person name="Numata K."/>
            <person name="Arakawa K."/>
        </authorList>
    </citation>
    <scope>NUCLEOTIDE SEQUENCE</scope>
</reference>
<keyword evidence="2" id="KW-1185">Reference proteome</keyword>
<evidence type="ECO:0000313" key="1">
    <source>
        <dbReference type="EMBL" id="GFR06586.1"/>
    </source>
</evidence>